<sequence length="102" mass="11178">MPRKGHHSRHSLCTFWGLLHFGEHTPTSSLCTGRVSRNCTHRRPAAPHHVRGAANLLSAVDAATPDSHNTEFVCRAACEAGEWRGALMTDAPRGTSKIMYDT</sequence>
<organism evidence="1 2">
    <name type="scientific">Ancylostoma ceylanicum</name>
    <dbReference type="NCBI Taxonomy" id="53326"/>
    <lineage>
        <taxon>Eukaryota</taxon>
        <taxon>Metazoa</taxon>
        <taxon>Ecdysozoa</taxon>
        <taxon>Nematoda</taxon>
        <taxon>Chromadorea</taxon>
        <taxon>Rhabditida</taxon>
        <taxon>Rhabditina</taxon>
        <taxon>Rhabditomorpha</taxon>
        <taxon>Strongyloidea</taxon>
        <taxon>Ancylostomatidae</taxon>
        <taxon>Ancylostomatinae</taxon>
        <taxon>Ancylostoma</taxon>
    </lineage>
</organism>
<name>A0A016TWM6_9BILA</name>
<gene>
    <name evidence="1" type="primary">Acey_s0071.g531</name>
    <name evidence="1" type="ORF">Y032_0071g531</name>
</gene>
<dbReference type="Proteomes" id="UP000024635">
    <property type="component" value="Unassembled WGS sequence"/>
</dbReference>
<comment type="caution">
    <text evidence="1">The sequence shown here is derived from an EMBL/GenBank/DDBJ whole genome shotgun (WGS) entry which is preliminary data.</text>
</comment>
<dbReference type="EMBL" id="JARK01001407">
    <property type="protein sequence ID" value="EYC07215.1"/>
    <property type="molecule type" value="Genomic_DNA"/>
</dbReference>
<evidence type="ECO:0000313" key="1">
    <source>
        <dbReference type="EMBL" id="EYC07215.1"/>
    </source>
</evidence>
<evidence type="ECO:0000313" key="2">
    <source>
        <dbReference type="Proteomes" id="UP000024635"/>
    </source>
</evidence>
<accession>A0A016TWM6</accession>
<dbReference type="AlphaFoldDB" id="A0A016TWM6"/>
<proteinExistence type="predicted"/>
<reference evidence="2" key="1">
    <citation type="journal article" date="2015" name="Nat. Genet.">
        <title>The genome and transcriptome of the zoonotic hookworm Ancylostoma ceylanicum identify infection-specific gene families.</title>
        <authorList>
            <person name="Schwarz E.M."/>
            <person name="Hu Y."/>
            <person name="Antoshechkin I."/>
            <person name="Miller M.M."/>
            <person name="Sternberg P.W."/>
            <person name="Aroian R.V."/>
        </authorList>
    </citation>
    <scope>NUCLEOTIDE SEQUENCE</scope>
    <source>
        <strain evidence="2">HY135</strain>
    </source>
</reference>
<protein>
    <submittedName>
        <fullName evidence="1">Uncharacterized protein</fullName>
    </submittedName>
</protein>
<keyword evidence="2" id="KW-1185">Reference proteome</keyword>